<reference evidence="2 3" key="1">
    <citation type="submission" date="2021-08" db="EMBL/GenBank/DDBJ databases">
        <authorList>
            <person name="Tuo L."/>
        </authorList>
    </citation>
    <scope>NUCLEOTIDE SEQUENCE [LARGE SCALE GENOMIC DNA]</scope>
    <source>
        <strain evidence="2 3">JCM 31229</strain>
    </source>
</reference>
<feature type="compositionally biased region" description="Polar residues" evidence="1">
    <location>
        <begin position="80"/>
        <end position="94"/>
    </location>
</feature>
<protein>
    <submittedName>
        <fullName evidence="2">Uncharacterized protein</fullName>
    </submittedName>
</protein>
<dbReference type="Proteomes" id="UP000706039">
    <property type="component" value="Unassembled WGS sequence"/>
</dbReference>
<dbReference type="EMBL" id="JAINVV010000006">
    <property type="protein sequence ID" value="MBY8823478.1"/>
    <property type="molecule type" value="Genomic_DNA"/>
</dbReference>
<sequence length="94" mass="10082">MSDNRNDPIIGRDERDREAEFGNAEDSQRKDTQNTREDTELGGKQGSQSEGEGGATNVEDDGEGAFGDEGEEDDDALIPNTESGNNTGFARNGD</sequence>
<accession>A0ABS7PQ81</accession>
<dbReference type="RefSeq" id="WP_222990581.1">
    <property type="nucleotide sequence ID" value="NZ_JAINVV010000006.1"/>
</dbReference>
<feature type="compositionally biased region" description="Acidic residues" evidence="1">
    <location>
        <begin position="58"/>
        <end position="76"/>
    </location>
</feature>
<evidence type="ECO:0000313" key="2">
    <source>
        <dbReference type="EMBL" id="MBY8823478.1"/>
    </source>
</evidence>
<feature type="compositionally biased region" description="Basic and acidic residues" evidence="1">
    <location>
        <begin position="1"/>
        <end position="41"/>
    </location>
</feature>
<feature type="region of interest" description="Disordered" evidence="1">
    <location>
        <begin position="1"/>
        <end position="94"/>
    </location>
</feature>
<evidence type="ECO:0000313" key="3">
    <source>
        <dbReference type="Proteomes" id="UP000706039"/>
    </source>
</evidence>
<evidence type="ECO:0000256" key="1">
    <source>
        <dbReference type="SAM" id="MobiDB-lite"/>
    </source>
</evidence>
<keyword evidence="3" id="KW-1185">Reference proteome</keyword>
<comment type="caution">
    <text evidence="2">The sequence shown here is derived from an EMBL/GenBank/DDBJ whole genome shotgun (WGS) entry which is preliminary data.</text>
</comment>
<gene>
    <name evidence="2" type="ORF">K7G82_14335</name>
</gene>
<name>A0ABS7PQ81_9SPHN</name>
<organism evidence="2 3">
    <name type="scientific">Sphingomonas colocasiae</name>
    <dbReference type="NCBI Taxonomy" id="1848973"/>
    <lineage>
        <taxon>Bacteria</taxon>
        <taxon>Pseudomonadati</taxon>
        <taxon>Pseudomonadota</taxon>
        <taxon>Alphaproteobacteria</taxon>
        <taxon>Sphingomonadales</taxon>
        <taxon>Sphingomonadaceae</taxon>
        <taxon>Sphingomonas</taxon>
    </lineage>
</organism>
<proteinExistence type="predicted"/>